<dbReference type="EMBL" id="HG001706">
    <property type="protein sequence ID" value="CDF34722.1"/>
    <property type="molecule type" value="Genomic_DNA"/>
</dbReference>
<dbReference type="InterPro" id="IPR003416">
    <property type="entry name" value="MgtC/SapB/SrpB/YhiD_fam"/>
</dbReference>
<dbReference type="KEGG" id="ccp:CHC_T00003638001"/>
<evidence type="ECO:0000256" key="7">
    <source>
        <dbReference type="SAM" id="Phobius"/>
    </source>
</evidence>
<dbReference type="STRING" id="2769.R7Q846"/>
<feature type="region of interest" description="Disordered" evidence="6">
    <location>
        <begin position="237"/>
        <end position="257"/>
    </location>
</feature>
<evidence type="ECO:0000313" key="10">
    <source>
        <dbReference type="Proteomes" id="UP000012073"/>
    </source>
</evidence>
<reference evidence="10" key="1">
    <citation type="journal article" date="2013" name="Proc. Natl. Acad. Sci. U.S.A.">
        <title>Genome structure and metabolic features in the red seaweed Chondrus crispus shed light on evolution of the Archaeplastida.</title>
        <authorList>
            <person name="Collen J."/>
            <person name="Porcel B."/>
            <person name="Carre W."/>
            <person name="Ball S.G."/>
            <person name="Chaparro C."/>
            <person name="Tonon T."/>
            <person name="Barbeyron T."/>
            <person name="Michel G."/>
            <person name="Noel B."/>
            <person name="Valentin K."/>
            <person name="Elias M."/>
            <person name="Artiguenave F."/>
            <person name="Arun A."/>
            <person name="Aury J.M."/>
            <person name="Barbosa-Neto J.F."/>
            <person name="Bothwell J.H."/>
            <person name="Bouget F.Y."/>
            <person name="Brillet L."/>
            <person name="Cabello-Hurtado F."/>
            <person name="Capella-Gutierrez S."/>
            <person name="Charrier B."/>
            <person name="Cladiere L."/>
            <person name="Cock J.M."/>
            <person name="Coelho S.M."/>
            <person name="Colleoni C."/>
            <person name="Czjzek M."/>
            <person name="Da Silva C."/>
            <person name="Delage L."/>
            <person name="Denoeud F."/>
            <person name="Deschamps P."/>
            <person name="Dittami S.M."/>
            <person name="Gabaldon T."/>
            <person name="Gachon C.M."/>
            <person name="Groisillier A."/>
            <person name="Herve C."/>
            <person name="Jabbari K."/>
            <person name="Katinka M."/>
            <person name="Kloareg B."/>
            <person name="Kowalczyk N."/>
            <person name="Labadie K."/>
            <person name="Leblanc C."/>
            <person name="Lopez P.J."/>
            <person name="McLachlan D.H."/>
            <person name="Meslet-Cladiere L."/>
            <person name="Moustafa A."/>
            <person name="Nehr Z."/>
            <person name="Nyvall Collen P."/>
            <person name="Panaud O."/>
            <person name="Partensky F."/>
            <person name="Poulain J."/>
            <person name="Rensing S.A."/>
            <person name="Rousvoal S."/>
            <person name="Samson G."/>
            <person name="Symeonidi A."/>
            <person name="Weissenbach J."/>
            <person name="Zambounis A."/>
            <person name="Wincker P."/>
            <person name="Boyen C."/>
        </authorList>
    </citation>
    <scope>NUCLEOTIDE SEQUENCE [LARGE SCALE GENOMIC DNA]</scope>
    <source>
        <strain evidence="10">cv. Stackhouse</strain>
    </source>
</reference>
<protein>
    <recommendedName>
        <fullName evidence="8">MgtC/SapB/SrpB/YhiD N-terminal domain-containing protein</fullName>
    </recommendedName>
</protein>
<feature type="transmembrane region" description="Helical" evidence="7">
    <location>
        <begin position="129"/>
        <end position="150"/>
    </location>
</feature>
<evidence type="ECO:0000256" key="6">
    <source>
        <dbReference type="SAM" id="MobiDB-lite"/>
    </source>
</evidence>
<feature type="domain" description="MgtC/SapB/SrpB/YhiD N-terminal" evidence="8">
    <location>
        <begin position="104"/>
        <end position="218"/>
    </location>
</feature>
<keyword evidence="2" id="KW-1003">Cell membrane</keyword>
<dbReference type="GO" id="GO:0005886">
    <property type="term" value="C:plasma membrane"/>
    <property type="evidence" value="ECO:0007669"/>
    <property type="project" value="UniProtKB-SubCell"/>
</dbReference>
<keyword evidence="10" id="KW-1185">Reference proteome</keyword>
<evidence type="ECO:0000256" key="5">
    <source>
        <dbReference type="ARBA" id="ARBA00023136"/>
    </source>
</evidence>
<dbReference type="InterPro" id="IPR049177">
    <property type="entry name" value="MgtC_SapB_SrpB_YhiD_N"/>
</dbReference>
<dbReference type="PRINTS" id="PR01837">
    <property type="entry name" value="MGTCSAPBPROT"/>
</dbReference>
<dbReference type="RefSeq" id="XP_005714541.1">
    <property type="nucleotide sequence ID" value="XM_005714484.1"/>
</dbReference>
<name>R7Q846_CHOCR</name>
<dbReference type="Pfam" id="PF02308">
    <property type="entry name" value="MgtC"/>
    <property type="match status" value="1"/>
</dbReference>
<gene>
    <name evidence="9" type="ORF">CHC_T00003638001</name>
</gene>
<feature type="transmembrane region" description="Helical" evidence="7">
    <location>
        <begin position="188"/>
        <end position="217"/>
    </location>
</feature>
<evidence type="ECO:0000256" key="4">
    <source>
        <dbReference type="ARBA" id="ARBA00022989"/>
    </source>
</evidence>
<feature type="transmembrane region" description="Helical" evidence="7">
    <location>
        <begin position="156"/>
        <end position="176"/>
    </location>
</feature>
<dbReference type="GeneID" id="17322255"/>
<dbReference type="Proteomes" id="UP000012073">
    <property type="component" value="Unassembled WGS sequence"/>
</dbReference>
<keyword evidence="4 7" id="KW-1133">Transmembrane helix</keyword>
<organism evidence="9 10">
    <name type="scientific">Chondrus crispus</name>
    <name type="common">Carrageen Irish moss</name>
    <name type="synonym">Polymorpha crispa</name>
    <dbReference type="NCBI Taxonomy" id="2769"/>
    <lineage>
        <taxon>Eukaryota</taxon>
        <taxon>Rhodophyta</taxon>
        <taxon>Florideophyceae</taxon>
        <taxon>Rhodymeniophycidae</taxon>
        <taxon>Gigartinales</taxon>
        <taxon>Gigartinaceae</taxon>
        <taxon>Chondrus</taxon>
    </lineage>
</organism>
<evidence type="ECO:0000256" key="3">
    <source>
        <dbReference type="ARBA" id="ARBA00022692"/>
    </source>
</evidence>
<accession>R7Q846</accession>
<evidence type="ECO:0000313" key="9">
    <source>
        <dbReference type="EMBL" id="CDF34722.1"/>
    </source>
</evidence>
<dbReference type="AlphaFoldDB" id="R7Q846"/>
<evidence type="ECO:0000259" key="8">
    <source>
        <dbReference type="Pfam" id="PF02308"/>
    </source>
</evidence>
<evidence type="ECO:0000256" key="2">
    <source>
        <dbReference type="ARBA" id="ARBA00022475"/>
    </source>
</evidence>
<dbReference type="Gramene" id="CDF34722">
    <property type="protein sequence ID" value="CDF34722"/>
    <property type="gene ID" value="CHC_T00003638001"/>
</dbReference>
<feature type="compositionally biased region" description="Acidic residues" evidence="6">
    <location>
        <begin position="313"/>
        <end position="324"/>
    </location>
</feature>
<comment type="subcellular location">
    <subcellularLocation>
        <location evidence="1">Cell membrane</location>
        <topology evidence="1">Multi-pass membrane protein</topology>
    </subcellularLocation>
</comment>
<dbReference type="PANTHER" id="PTHR33778">
    <property type="entry name" value="PROTEIN MGTC"/>
    <property type="match status" value="1"/>
</dbReference>
<keyword evidence="3 7" id="KW-0812">Transmembrane</keyword>
<evidence type="ECO:0000256" key="1">
    <source>
        <dbReference type="ARBA" id="ARBA00004651"/>
    </source>
</evidence>
<keyword evidence="5 7" id="KW-0472">Membrane</keyword>
<feature type="compositionally biased region" description="Basic and acidic residues" evidence="6">
    <location>
        <begin position="237"/>
        <end position="246"/>
    </location>
</feature>
<dbReference type="PANTHER" id="PTHR33778:SF1">
    <property type="entry name" value="MAGNESIUM TRANSPORTER YHID-RELATED"/>
    <property type="match status" value="1"/>
</dbReference>
<dbReference type="OrthoDB" id="10052237at2759"/>
<proteinExistence type="predicted"/>
<feature type="region of interest" description="Disordered" evidence="6">
    <location>
        <begin position="302"/>
        <end position="324"/>
    </location>
</feature>
<sequence length="324" mass="34175">MPPPLRRARPAFCIPLCATPSRPHRPPRALAAAAAALALTLLPCRPPPVLAAPPPPAASLSAPTLFDRDFLHHFQIRHASAPPAPLSLPPRPSVAAEIRVLTRLVVALVVGGCIGMERRAANSLAGVRTFSLVSLGAAIFMITILVAFPAADPARIAAAISSSVGFLGAGAMHKNAKHHRGLTTASSVWLAAALGIAAASGMFLLSFTGAVITVLIARYARFDSSLQLIRDDPSFSGLRDEPDGLKRHYAPNPTRSNGYEYAATRRRGDATVTHEMVEGPMKFEKGSGKAWTDPVHLQALVDYDPSSQAARDGDDDDLDDGNTA</sequence>